<feature type="transmembrane region" description="Helical" evidence="1">
    <location>
        <begin position="12"/>
        <end position="32"/>
    </location>
</feature>
<sequence length="51" mass="5521">MFDPSDAVGTAIVIAGAVATALSFVLAVRYTAWPREDDPNHPKHVILSEDR</sequence>
<keyword evidence="1" id="KW-0472">Membrane</keyword>
<dbReference type="RefSeq" id="WP_317997146.1">
    <property type="nucleotide sequence ID" value="NZ_AP025523.1"/>
</dbReference>
<protein>
    <submittedName>
        <fullName evidence="2">Uncharacterized protein</fullName>
    </submittedName>
</protein>
<dbReference type="EMBL" id="AP025523">
    <property type="protein sequence ID" value="BDE06164.1"/>
    <property type="molecule type" value="Genomic_DNA"/>
</dbReference>
<proteinExistence type="predicted"/>
<organism evidence="2 3">
    <name type="scientific">Vulcanimicrobium alpinum</name>
    <dbReference type="NCBI Taxonomy" id="3016050"/>
    <lineage>
        <taxon>Bacteria</taxon>
        <taxon>Bacillati</taxon>
        <taxon>Vulcanimicrobiota</taxon>
        <taxon>Vulcanimicrobiia</taxon>
        <taxon>Vulcanimicrobiales</taxon>
        <taxon>Vulcanimicrobiaceae</taxon>
        <taxon>Vulcanimicrobium</taxon>
    </lineage>
</organism>
<reference evidence="2 3" key="1">
    <citation type="journal article" date="2022" name="ISME Commun">
        <title>Vulcanimicrobium alpinus gen. nov. sp. nov., the first cultivated representative of the candidate phylum 'Eremiobacterota', is a metabolically versatile aerobic anoxygenic phototroph.</title>
        <authorList>
            <person name="Yabe S."/>
            <person name="Muto K."/>
            <person name="Abe K."/>
            <person name="Yokota A."/>
            <person name="Staudigel H."/>
            <person name="Tebo B.M."/>
        </authorList>
    </citation>
    <scope>NUCLEOTIDE SEQUENCE [LARGE SCALE GENOMIC DNA]</scope>
    <source>
        <strain evidence="2 3">WC8-2</strain>
    </source>
</reference>
<keyword evidence="1" id="KW-1133">Transmembrane helix</keyword>
<keyword evidence="1" id="KW-0812">Transmembrane</keyword>
<evidence type="ECO:0000313" key="3">
    <source>
        <dbReference type="Proteomes" id="UP001317532"/>
    </source>
</evidence>
<dbReference type="AlphaFoldDB" id="A0AAN2C9C8"/>
<dbReference type="KEGG" id="vab:WPS_14400"/>
<evidence type="ECO:0000256" key="1">
    <source>
        <dbReference type="SAM" id="Phobius"/>
    </source>
</evidence>
<gene>
    <name evidence="2" type="ORF">WPS_14400</name>
</gene>
<dbReference type="Proteomes" id="UP001317532">
    <property type="component" value="Chromosome"/>
</dbReference>
<keyword evidence="3" id="KW-1185">Reference proteome</keyword>
<name>A0AAN2C9C8_UNVUL</name>
<accession>A0AAN2C9C8</accession>
<evidence type="ECO:0000313" key="2">
    <source>
        <dbReference type="EMBL" id="BDE06164.1"/>
    </source>
</evidence>